<dbReference type="Proteomes" id="UP001185659">
    <property type="component" value="Unassembled WGS sequence"/>
</dbReference>
<proteinExistence type="predicted"/>
<reference evidence="1 2" key="1">
    <citation type="submission" date="2023-10" db="EMBL/GenBank/DDBJ databases">
        <authorList>
            <person name="Venkata Ramana C."/>
            <person name="Sasikala C."/>
            <person name="Dhurka M."/>
        </authorList>
    </citation>
    <scope>NUCLEOTIDE SEQUENCE [LARGE SCALE GENOMIC DNA]</scope>
    <source>
        <strain evidence="1 2">KCTC 32151</strain>
    </source>
</reference>
<comment type="caution">
    <text evidence="1">The sequence shown here is derived from an EMBL/GenBank/DDBJ whole genome shotgun (WGS) entry which is preliminary data.</text>
</comment>
<evidence type="ECO:0000313" key="2">
    <source>
        <dbReference type="Proteomes" id="UP001185659"/>
    </source>
</evidence>
<evidence type="ECO:0008006" key="3">
    <source>
        <dbReference type="Google" id="ProtNLM"/>
    </source>
</evidence>
<dbReference type="InterPro" id="IPR027417">
    <property type="entry name" value="P-loop_NTPase"/>
</dbReference>
<sequence length="747" mass="86730">MNRRELHYLEGIVVDKIKFNLSYCYGITKMEAELEFKHKGFAIYAPNGVMKTSLAKTMMDLSNGKEPKDLHFPDREPIFEVTLNDEAIKKEEVFVVRSYDDKFASDQISTLLANVEIRKRYEKIHWTIGEAKKTLDKALKRQAGFGEKSRENMDSIIESLFGASYYDALVDIEDELSRTQLSDLSDANFKILFDPKVQQFLAAEDVAASVENFAQKYDEITEQSPILRRNFQYHNVTQVQQQLEANNFFNAGHKISLADEKSGALEEVSSDQSLKERIEEEKLRILSDEEVAKRFDTFNAKLKNRELQAFRDYITDNKHLLPMLQDPESFKRKLWMQYLLAANDEYKALVSEYRTGQQALHEIISEAEDSRGDWDEIVADFNRRFLYLPFELFVENKADAILKDIAPSVGFIVRDAGDERRYAPSEKQELLRALSTGESRALYILDIMYEVFVRWKERRKTLFIFDDISDSFDYKNKFAIIDFLEDVTKVDDNNFLAIILTHNFDFLRTISSRKICPTHQCRLAFRSEAGIKLEPFRQSDIQSPFHKWQNRLTEPSVLIAYIPFLRNVIEYTLGSKDAEGNDNEDYLLLTRMLHFKDETDTLTVADYKAVFERNIPNCGFPEIEPSQRILDHIFATADACENVGEGVNLEQKIVLSIAIRIWAERYMVSKIRSNDADFDVSQKQTGELFQAFKEQFNNQNQEIGLLRRVNLITPSNIHINAFMYEPILDMGMGELLALYSEVKEILQ</sequence>
<gene>
    <name evidence="1" type="ORF">R2G56_00960</name>
</gene>
<dbReference type="EMBL" id="JAWLIP010000001">
    <property type="protein sequence ID" value="MDV6224842.1"/>
    <property type="molecule type" value="Genomic_DNA"/>
</dbReference>
<accession>A0ABU4AF21</accession>
<protein>
    <recommendedName>
        <fullName evidence="3">Phage infection protein</fullName>
    </recommendedName>
</protein>
<dbReference type="SUPFAM" id="SSF52540">
    <property type="entry name" value="P-loop containing nucleoside triphosphate hydrolases"/>
    <property type="match status" value="1"/>
</dbReference>
<dbReference type="RefSeq" id="WP_317560168.1">
    <property type="nucleotide sequence ID" value="NZ_JAWLIP010000001.1"/>
</dbReference>
<evidence type="ECO:0000313" key="1">
    <source>
        <dbReference type="EMBL" id="MDV6224842.1"/>
    </source>
</evidence>
<keyword evidence="2" id="KW-1185">Reference proteome</keyword>
<name>A0ABU4AF21_9HYPH</name>
<organism evidence="1 2">
    <name type="scientific">Nitratireductor aquimarinus</name>
    <dbReference type="NCBI Taxonomy" id="889300"/>
    <lineage>
        <taxon>Bacteria</taxon>
        <taxon>Pseudomonadati</taxon>
        <taxon>Pseudomonadota</taxon>
        <taxon>Alphaproteobacteria</taxon>
        <taxon>Hyphomicrobiales</taxon>
        <taxon>Phyllobacteriaceae</taxon>
        <taxon>Nitratireductor</taxon>
    </lineage>
</organism>